<dbReference type="EMBL" id="JASGBI010000001">
    <property type="protein sequence ID" value="MDI9238565.1"/>
    <property type="molecule type" value="Genomic_DNA"/>
</dbReference>
<name>A0ABT6XFC0_9GAMM</name>
<sequence>MTPLAIVASAMLCLLGALLMYLVSPQQQWRAHGPWSERIHSTNAMQARHDEFGARD</sequence>
<reference evidence="1 2" key="1">
    <citation type="submission" date="2023-05" db="EMBL/GenBank/DDBJ databases">
        <title>Lysobacter sp. strain LF1 Genome sequencing and assembly.</title>
        <authorList>
            <person name="Jung Y."/>
        </authorList>
    </citation>
    <scope>NUCLEOTIDE SEQUENCE [LARGE SCALE GENOMIC DNA]</scope>
    <source>
        <strain evidence="1 2">LF1</strain>
    </source>
</reference>
<dbReference type="Proteomes" id="UP001321580">
    <property type="component" value="Unassembled WGS sequence"/>
</dbReference>
<evidence type="ECO:0000313" key="1">
    <source>
        <dbReference type="EMBL" id="MDI9238565.1"/>
    </source>
</evidence>
<proteinExistence type="predicted"/>
<evidence type="ECO:0000313" key="2">
    <source>
        <dbReference type="Proteomes" id="UP001321580"/>
    </source>
</evidence>
<organism evidence="1 2">
    <name type="scientific">Lysobacter stagni</name>
    <dbReference type="NCBI Taxonomy" id="3045172"/>
    <lineage>
        <taxon>Bacteria</taxon>
        <taxon>Pseudomonadati</taxon>
        <taxon>Pseudomonadota</taxon>
        <taxon>Gammaproteobacteria</taxon>
        <taxon>Lysobacterales</taxon>
        <taxon>Lysobacteraceae</taxon>
        <taxon>Lysobacter</taxon>
    </lineage>
</organism>
<gene>
    <name evidence="1" type="ORF">QLQ15_06510</name>
</gene>
<accession>A0ABT6XFC0</accession>
<protein>
    <submittedName>
        <fullName evidence="1">Uncharacterized protein</fullName>
    </submittedName>
</protein>
<keyword evidence="2" id="KW-1185">Reference proteome</keyword>
<comment type="caution">
    <text evidence="1">The sequence shown here is derived from an EMBL/GenBank/DDBJ whole genome shotgun (WGS) entry which is preliminary data.</text>
</comment>
<dbReference type="RefSeq" id="WP_283212020.1">
    <property type="nucleotide sequence ID" value="NZ_JASGBI010000001.1"/>
</dbReference>